<evidence type="ECO:0008006" key="3">
    <source>
        <dbReference type="Google" id="ProtNLM"/>
    </source>
</evidence>
<dbReference type="EMBL" id="JACHVZ010000011">
    <property type="protein sequence ID" value="MBB2929659.1"/>
    <property type="molecule type" value="Genomic_DNA"/>
</dbReference>
<name>A0ABR6FQE9_9BURK</name>
<keyword evidence="2" id="KW-1185">Reference proteome</keyword>
<protein>
    <recommendedName>
        <fullName evidence="3">Lipoprotein</fullName>
    </recommendedName>
</protein>
<accession>A0ABR6FQE9</accession>
<reference evidence="1 2" key="1">
    <citation type="submission" date="2020-08" db="EMBL/GenBank/DDBJ databases">
        <title>Genomic Encyclopedia of Type Strains, Phase IV (KMG-V): Genome sequencing to study the core and pangenomes of soil and plant-associated prokaryotes.</title>
        <authorList>
            <person name="Whitman W."/>
        </authorList>
    </citation>
    <scope>NUCLEOTIDE SEQUENCE [LARGE SCALE GENOMIC DNA]</scope>
    <source>
        <strain evidence="1 2">SRMrh-85</strain>
    </source>
</reference>
<evidence type="ECO:0000313" key="1">
    <source>
        <dbReference type="EMBL" id="MBB2929659.1"/>
    </source>
</evidence>
<gene>
    <name evidence="1" type="ORF">FHX59_004101</name>
</gene>
<proteinExistence type="predicted"/>
<evidence type="ECO:0000313" key="2">
    <source>
        <dbReference type="Proteomes" id="UP000533533"/>
    </source>
</evidence>
<dbReference type="Proteomes" id="UP000533533">
    <property type="component" value="Unassembled WGS sequence"/>
</dbReference>
<sequence>MSYKKLGEDGTHAFWLQHTNRIRCLAHTDSFDHTQIRTLGDVMNQSRFAQFALSSIFFAFMAGCGGGGGDDGSPATNANGVQPFTTSYIDYNASAGITGAAWNGASIVDNNPTKTSTETLTQSGWTGQITYGLSSAPIVLPVNNTAVANTSPIGVAASATTKIFDPYGVTGTPLGTTAEPNLDGAYEICGAAPSGSISDNGFAASDILITGSATQVTNVTELAGKSFTFNQYCDPANQANPQTLSFDATGNATFELYTGSTNSGPLTAVQVSAASFQSAMNGTPYVDSQQGQTLWTVYRFVTATNTLKYVVVERGTADGNYIGMWY</sequence>
<comment type="caution">
    <text evidence="1">The sequence shown here is derived from an EMBL/GenBank/DDBJ whole genome shotgun (WGS) entry which is preliminary data.</text>
</comment>
<dbReference type="RefSeq" id="WP_116603283.1">
    <property type="nucleotide sequence ID" value="NZ_JACHVZ010000011.1"/>
</dbReference>
<organism evidence="1 2">
    <name type="scientific">Paraburkholderia silvatlantica</name>
    <dbReference type="NCBI Taxonomy" id="321895"/>
    <lineage>
        <taxon>Bacteria</taxon>
        <taxon>Pseudomonadati</taxon>
        <taxon>Pseudomonadota</taxon>
        <taxon>Betaproteobacteria</taxon>
        <taxon>Burkholderiales</taxon>
        <taxon>Burkholderiaceae</taxon>
        <taxon>Paraburkholderia</taxon>
    </lineage>
</organism>